<evidence type="ECO:0000313" key="3">
    <source>
        <dbReference type="EMBL" id="PTR01677.1"/>
    </source>
</evidence>
<dbReference type="Proteomes" id="UP000244168">
    <property type="component" value="Unassembled WGS sequence"/>
</dbReference>
<dbReference type="SUPFAM" id="SSF88659">
    <property type="entry name" value="Sigma3 and sigma4 domains of RNA polymerase sigma factors"/>
    <property type="match status" value="1"/>
</dbReference>
<protein>
    <submittedName>
        <fullName evidence="3">RNA polymerase sigma-70 factor (ECF subfamily)</fullName>
    </submittedName>
</protein>
<dbReference type="GO" id="GO:0003700">
    <property type="term" value="F:DNA-binding transcription factor activity"/>
    <property type="evidence" value="ECO:0007669"/>
    <property type="project" value="InterPro"/>
</dbReference>
<evidence type="ECO:0000259" key="1">
    <source>
        <dbReference type="Pfam" id="PF04542"/>
    </source>
</evidence>
<reference evidence="3 4" key="1">
    <citation type="submission" date="2018-04" db="EMBL/GenBank/DDBJ databases">
        <title>Genomic Encyclopedia of Archaeal and Bacterial Type Strains, Phase II (KMG-II): from individual species to whole genera.</title>
        <authorList>
            <person name="Goeker M."/>
        </authorList>
    </citation>
    <scope>NUCLEOTIDE SEQUENCE [LARGE SCALE GENOMIC DNA]</scope>
    <source>
        <strain evidence="3 4">DSM 26809</strain>
    </source>
</reference>
<dbReference type="AlphaFoldDB" id="A0A2T5JGX8"/>
<accession>A0A2T5JGX8</accession>
<evidence type="ECO:0000259" key="2">
    <source>
        <dbReference type="Pfam" id="PF20239"/>
    </source>
</evidence>
<feature type="domain" description="DUF6596" evidence="2">
    <location>
        <begin position="217"/>
        <end position="317"/>
    </location>
</feature>
<dbReference type="PANTHER" id="PTHR47756">
    <property type="entry name" value="BLL6612 PROTEIN-RELATED"/>
    <property type="match status" value="1"/>
</dbReference>
<dbReference type="SUPFAM" id="SSF88946">
    <property type="entry name" value="Sigma2 domain of RNA polymerase sigma factors"/>
    <property type="match status" value="1"/>
</dbReference>
<dbReference type="Pfam" id="PF04542">
    <property type="entry name" value="Sigma70_r2"/>
    <property type="match status" value="1"/>
</dbReference>
<proteinExistence type="predicted"/>
<dbReference type="InterPro" id="IPR013324">
    <property type="entry name" value="RNA_pol_sigma_r3/r4-like"/>
</dbReference>
<dbReference type="Gene3D" id="1.10.1740.10">
    <property type="match status" value="1"/>
</dbReference>
<comment type="caution">
    <text evidence="3">The sequence shown here is derived from an EMBL/GenBank/DDBJ whole genome shotgun (WGS) entry which is preliminary data.</text>
</comment>
<dbReference type="InterPro" id="IPR007627">
    <property type="entry name" value="RNA_pol_sigma70_r2"/>
</dbReference>
<dbReference type="Pfam" id="PF20239">
    <property type="entry name" value="DUF6596"/>
    <property type="match status" value="1"/>
</dbReference>
<organism evidence="3 4">
    <name type="scientific">Mucilaginibacter yixingensis</name>
    <dbReference type="NCBI Taxonomy" id="1295612"/>
    <lineage>
        <taxon>Bacteria</taxon>
        <taxon>Pseudomonadati</taxon>
        <taxon>Bacteroidota</taxon>
        <taxon>Sphingobacteriia</taxon>
        <taxon>Sphingobacteriales</taxon>
        <taxon>Sphingobacteriaceae</taxon>
        <taxon>Mucilaginibacter</taxon>
    </lineage>
</organism>
<dbReference type="GO" id="GO:0006352">
    <property type="term" value="P:DNA-templated transcription initiation"/>
    <property type="evidence" value="ECO:0007669"/>
    <property type="project" value="InterPro"/>
</dbReference>
<dbReference type="PANTHER" id="PTHR47756:SF2">
    <property type="entry name" value="BLL6612 PROTEIN"/>
    <property type="match status" value="1"/>
</dbReference>
<name>A0A2T5JGX8_9SPHI</name>
<gene>
    <name evidence="3" type="ORF">C8P68_101915</name>
</gene>
<keyword evidence="4" id="KW-1185">Reference proteome</keyword>
<evidence type="ECO:0000313" key="4">
    <source>
        <dbReference type="Proteomes" id="UP000244168"/>
    </source>
</evidence>
<sequence length="445" mass="50822">MPNIIYWRHRRSKRNKPDVKLIKAFAINGKGFLFMYQPEITPHLFRTEYSKIVAVLCKTFNLKHIETAEDIAADTFLKASETWALKGVPENPTAWLYTVAKNKVRDHFKHLAVFDDKVRGEIDFDEQVINPEFEFSNEVIADSQLAMIFAVCNPVNAAEAQICMALQILCGFSVKEIAGAFLAKSETIKKRLQRAREVLRNDHFQIKAPTQTEVTLRLDNVLTTLYLLFNEGYFSKTADELIRKDLCAEAMRLLLVLVENPLTNTSQTQALMALMCFQSSRMDARINSENEAVLLDEQDQNAWDEQLMARGNYHLINAFESNDISRYHLEAAIAYWHTNPTAKNRWENILQLYDHLLLIAFSPAAALNRLYAFAKVHGNEMAIVESGQLDLPYDQHYHSLMGYLCGPVAIEQAISHYQQAMELSASITEKNVLAKTIAELRTAHF</sequence>
<feature type="domain" description="RNA polymerase sigma-70 region 2" evidence="1">
    <location>
        <begin position="49"/>
        <end position="109"/>
    </location>
</feature>
<dbReference type="InterPro" id="IPR046531">
    <property type="entry name" value="DUF6596"/>
</dbReference>
<dbReference type="InterPro" id="IPR013325">
    <property type="entry name" value="RNA_pol_sigma_r2"/>
</dbReference>
<dbReference type="EMBL" id="QAOQ01000001">
    <property type="protein sequence ID" value="PTR01677.1"/>
    <property type="molecule type" value="Genomic_DNA"/>
</dbReference>